<protein>
    <submittedName>
        <fullName evidence="1">Uncharacterized protein</fullName>
    </submittedName>
</protein>
<reference evidence="1" key="1">
    <citation type="journal article" date="2021" name="Proc. Natl. Acad. Sci. U.S.A.">
        <title>A Catalog of Tens of Thousands of Viruses from Human Metagenomes Reveals Hidden Associations with Chronic Diseases.</title>
        <authorList>
            <person name="Tisza M.J."/>
            <person name="Buck C.B."/>
        </authorList>
    </citation>
    <scope>NUCLEOTIDE SEQUENCE</scope>
    <source>
        <strain evidence="1">CtUGR26</strain>
    </source>
</reference>
<dbReference type="EMBL" id="BK015602">
    <property type="protein sequence ID" value="DAE15305.1"/>
    <property type="molecule type" value="Genomic_DNA"/>
</dbReference>
<accession>A0A8S5Q913</accession>
<name>A0A8S5Q913_9CAUD</name>
<evidence type="ECO:0000313" key="1">
    <source>
        <dbReference type="EMBL" id="DAE15305.1"/>
    </source>
</evidence>
<sequence length="139" mass="15646">MRSLSMPSRGQILEAEEDKMAFMQYLTFNGTDLPLPDSYDIDLSDVEADSSGETEAGTTQRDVVRNGVVKIGVSFSVSPAWLKKLTAYSKLPKLTVQYFDTENLSQKETEMYISGFKAKLKKDTSYKGLWTVSFTLNEF</sequence>
<organism evidence="1">
    <name type="scientific">Siphoviridae sp. ctUGR26</name>
    <dbReference type="NCBI Taxonomy" id="2825527"/>
    <lineage>
        <taxon>Viruses</taxon>
        <taxon>Duplodnaviria</taxon>
        <taxon>Heunggongvirae</taxon>
        <taxon>Uroviricota</taxon>
        <taxon>Caudoviricetes</taxon>
    </lineage>
</organism>
<proteinExistence type="predicted"/>